<feature type="non-terminal residue" evidence="1">
    <location>
        <position position="49"/>
    </location>
</feature>
<reference evidence="1" key="1">
    <citation type="submission" date="2021-06" db="EMBL/GenBank/DDBJ databases">
        <authorList>
            <person name="Kallberg Y."/>
            <person name="Tangrot J."/>
            <person name="Rosling A."/>
        </authorList>
    </citation>
    <scope>NUCLEOTIDE SEQUENCE</scope>
    <source>
        <strain evidence="1">AU212A</strain>
    </source>
</reference>
<evidence type="ECO:0000313" key="2">
    <source>
        <dbReference type="Proteomes" id="UP000789860"/>
    </source>
</evidence>
<proteinExistence type="predicted"/>
<comment type="caution">
    <text evidence="1">The sequence shown here is derived from an EMBL/GenBank/DDBJ whole genome shotgun (WGS) entry which is preliminary data.</text>
</comment>
<name>A0ACA9PWN1_9GLOM</name>
<sequence>PKVLSYHDLDKELKVLVELLEPETKERKKVLALKCQLKGRKVSRHRASA</sequence>
<protein>
    <submittedName>
        <fullName evidence="1">5650_t:CDS:1</fullName>
    </submittedName>
</protein>
<organism evidence="1 2">
    <name type="scientific">Scutellospora calospora</name>
    <dbReference type="NCBI Taxonomy" id="85575"/>
    <lineage>
        <taxon>Eukaryota</taxon>
        <taxon>Fungi</taxon>
        <taxon>Fungi incertae sedis</taxon>
        <taxon>Mucoromycota</taxon>
        <taxon>Glomeromycotina</taxon>
        <taxon>Glomeromycetes</taxon>
        <taxon>Diversisporales</taxon>
        <taxon>Gigasporaceae</taxon>
        <taxon>Scutellospora</taxon>
    </lineage>
</organism>
<gene>
    <name evidence="1" type="ORF">SCALOS_LOCUS11404</name>
</gene>
<dbReference type="Proteomes" id="UP000789860">
    <property type="component" value="Unassembled WGS sequence"/>
</dbReference>
<dbReference type="EMBL" id="CAJVPM010049585">
    <property type="protein sequence ID" value="CAG8725363.1"/>
    <property type="molecule type" value="Genomic_DNA"/>
</dbReference>
<feature type="non-terminal residue" evidence="1">
    <location>
        <position position="1"/>
    </location>
</feature>
<evidence type="ECO:0000313" key="1">
    <source>
        <dbReference type="EMBL" id="CAG8725363.1"/>
    </source>
</evidence>
<keyword evidence="2" id="KW-1185">Reference proteome</keyword>
<accession>A0ACA9PWN1</accession>